<comment type="caution">
    <text evidence="2">The sequence shown here is derived from an EMBL/GenBank/DDBJ whole genome shotgun (WGS) entry which is preliminary data.</text>
</comment>
<evidence type="ECO:0000313" key="2">
    <source>
        <dbReference type="EMBL" id="PRQ55068.1"/>
    </source>
</evidence>
<sequence>MRSFERMWQLGYAFMTGKMRLKDSLEGFFALNWFVPIFSALTYP</sequence>
<proteinExistence type="predicted"/>
<protein>
    <submittedName>
        <fullName evidence="2">Uncharacterized protein</fullName>
    </submittedName>
</protein>
<dbReference type="Proteomes" id="UP000238479">
    <property type="component" value="Chromosome 1"/>
</dbReference>
<dbReference type="EMBL" id="PDCK01000039">
    <property type="protein sequence ID" value="PRQ55068.1"/>
    <property type="molecule type" value="Genomic_DNA"/>
</dbReference>
<gene>
    <name evidence="2" type="ORF">RchiOBHm_Chr1g0320541</name>
</gene>
<accession>A0A2P6S8Q1</accession>
<evidence type="ECO:0000313" key="3">
    <source>
        <dbReference type="Proteomes" id="UP000238479"/>
    </source>
</evidence>
<feature type="transmembrane region" description="Helical" evidence="1">
    <location>
        <begin position="25"/>
        <end position="43"/>
    </location>
</feature>
<organism evidence="2 3">
    <name type="scientific">Rosa chinensis</name>
    <name type="common">China rose</name>
    <dbReference type="NCBI Taxonomy" id="74649"/>
    <lineage>
        <taxon>Eukaryota</taxon>
        <taxon>Viridiplantae</taxon>
        <taxon>Streptophyta</taxon>
        <taxon>Embryophyta</taxon>
        <taxon>Tracheophyta</taxon>
        <taxon>Spermatophyta</taxon>
        <taxon>Magnoliopsida</taxon>
        <taxon>eudicotyledons</taxon>
        <taxon>Gunneridae</taxon>
        <taxon>Pentapetalae</taxon>
        <taxon>rosids</taxon>
        <taxon>fabids</taxon>
        <taxon>Rosales</taxon>
        <taxon>Rosaceae</taxon>
        <taxon>Rosoideae</taxon>
        <taxon>Rosoideae incertae sedis</taxon>
        <taxon>Rosa</taxon>
    </lineage>
</organism>
<keyword evidence="1" id="KW-0812">Transmembrane</keyword>
<keyword evidence="1" id="KW-0472">Membrane</keyword>
<dbReference type="AlphaFoldDB" id="A0A2P6S8Q1"/>
<keyword evidence="1" id="KW-1133">Transmembrane helix</keyword>
<keyword evidence="3" id="KW-1185">Reference proteome</keyword>
<reference evidence="2 3" key="1">
    <citation type="journal article" date="2018" name="Nat. Genet.">
        <title>The Rosa genome provides new insights in the design of modern roses.</title>
        <authorList>
            <person name="Bendahmane M."/>
        </authorList>
    </citation>
    <scope>NUCLEOTIDE SEQUENCE [LARGE SCALE GENOMIC DNA]</scope>
    <source>
        <strain evidence="3">cv. Old Blush</strain>
    </source>
</reference>
<evidence type="ECO:0000256" key="1">
    <source>
        <dbReference type="SAM" id="Phobius"/>
    </source>
</evidence>
<dbReference type="Gramene" id="PRQ55068">
    <property type="protein sequence ID" value="PRQ55068"/>
    <property type="gene ID" value="RchiOBHm_Chr1g0320541"/>
</dbReference>
<name>A0A2P6S8Q1_ROSCH</name>